<evidence type="ECO:0000313" key="8">
    <source>
        <dbReference type="Proteomes" id="UP001237448"/>
    </source>
</evidence>
<keyword evidence="2" id="KW-0479">Metal-binding</keyword>
<proteinExistence type="predicted"/>
<dbReference type="NCBIfam" id="NF006682">
    <property type="entry name" value="PRK09229.1-3"/>
    <property type="match status" value="1"/>
</dbReference>
<comment type="cofactor">
    <cofactor evidence="1">
        <name>Zn(2+)</name>
        <dbReference type="ChEBI" id="CHEBI:29105"/>
    </cofactor>
</comment>
<keyword evidence="8" id="KW-1185">Reference proteome</keyword>
<evidence type="ECO:0000313" key="7">
    <source>
        <dbReference type="EMBL" id="MDQ0395355.1"/>
    </source>
</evidence>
<comment type="caution">
    <text evidence="7">The sequence shown here is derived from an EMBL/GenBank/DDBJ whole genome shotgun (WGS) entry which is preliminary data.</text>
</comment>
<reference evidence="7 8" key="1">
    <citation type="submission" date="2023-07" db="EMBL/GenBank/DDBJ databases">
        <title>Genomic Encyclopedia of Type Strains, Phase IV (KMG-IV): sequencing the most valuable type-strain genomes for metagenomic binning, comparative biology and taxonomic classification.</title>
        <authorList>
            <person name="Goeker M."/>
        </authorList>
    </citation>
    <scope>NUCLEOTIDE SEQUENCE [LARGE SCALE GENOMIC DNA]</scope>
    <source>
        <strain evidence="7 8">DSM 5896</strain>
    </source>
</reference>
<dbReference type="EC" id="3.5.3.13" evidence="7"/>
<dbReference type="PANTHER" id="PTHR11271:SF48">
    <property type="entry name" value="AMIDOHYDROLASE-RELATED DOMAIN-CONTAINING PROTEIN"/>
    <property type="match status" value="1"/>
</dbReference>
<evidence type="ECO:0000256" key="3">
    <source>
        <dbReference type="ARBA" id="ARBA00022801"/>
    </source>
</evidence>
<dbReference type="NCBIfam" id="TIGR02022">
    <property type="entry name" value="hutF"/>
    <property type="match status" value="1"/>
</dbReference>
<dbReference type="Pfam" id="PF22429">
    <property type="entry name" value="HutF_N"/>
    <property type="match status" value="1"/>
</dbReference>
<dbReference type="Pfam" id="PF01979">
    <property type="entry name" value="Amidohydro_1"/>
    <property type="match status" value="1"/>
</dbReference>
<dbReference type="Gene3D" id="3.20.20.140">
    <property type="entry name" value="Metal-dependent hydrolases"/>
    <property type="match status" value="1"/>
</dbReference>
<dbReference type="NCBIfam" id="NF006681">
    <property type="entry name" value="PRK09229.1-2"/>
    <property type="match status" value="1"/>
</dbReference>
<gene>
    <name evidence="7" type="ORF">J3R73_005147</name>
</gene>
<dbReference type="InterPro" id="IPR051607">
    <property type="entry name" value="Metallo-dep_hydrolases"/>
</dbReference>
<dbReference type="InterPro" id="IPR010252">
    <property type="entry name" value="HutF"/>
</dbReference>
<keyword evidence="4" id="KW-0862">Zinc</keyword>
<evidence type="ECO:0000256" key="1">
    <source>
        <dbReference type="ARBA" id="ARBA00001947"/>
    </source>
</evidence>
<dbReference type="SUPFAM" id="SSF51338">
    <property type="entry name" value="Composite domain of metallo-dependent hydrolases"/>
    <property type="match status" value="1"/>
</dbReference>
<evidence type="ECO:0000256" key="4">
    <source>
        <dbReference type="ARBA" id="ARBA00022833"/>
    </source>
</evidence>
<dbReference type="InterPro" id="IPR032466">
    <property type="entry name" value="Metal_Hydrolase"/>
</dbReference>
<dbReference type="GO" id="GO:0050416">
    <property type="term" value="F:formimidoylglutamate deiminase activity"/>
    <property type="evidence" value="ECO:0007669"/>
    <property type="project" value="UniProtKB-EC"/>
</dbReference>
<dbReference type="PANTHER" id="PTHR11271">
    <property type="entry name" value="GUANINE DEAMINASE"/>
    <property type="match status" value="1"/>
</dbReference>
<dbReference type="InterPro" id="IPR011059">
    <property type="entry name" value="Metal-dep_hydrolase_composite"/>
</dbReference>
<dbReference type="InterPro" id="IPR006680">
    <property type="entry name" value="Amidohydro-rel"/>
</dbReference>
<protein>
    <submittedName>
        <fullName evidence="7">Formimidoylglutamate deiminase</fullName>
        <ecNumber evidence="7">3.5.3.13</ecNumber>
    </submittedName>
</protein>
<name>A0ABU0FMS4_9HYPH</name>
<organism evidence="7 8">
    <name type="scientific">Labrys monachus</name>
    <dbReference type="NCBI Taxonomy" id="217067"/>
    <lineage>
        <taxon>Bacteria</taxon>
        <taxon>Pseudomonadati</taxon>
        <taxon>Pseudomonadota</taxon>
        <taxon>Alphaproteobacteria</taxon>
        <taxon>Hyphomicrobiales</taxon>
        <taxon>Xanthobacteraceae</taxon>
        <taxon>Labrys</taxon>
    </lineage>
</organism>
<dbReference type="NCBIfam" id="NF006684">
    <property type="entry name" value="PRK09229.1-5"/>
    <property type="match status" value="1"/>
</dbReference>
<evidence type="ECO:0000259" key="5">
    <source>
        <dbReference type="Pfam" id="PF01979"/>
    </source>
</evidence>
<feature type="domain" description="Formimidoylglutamate deiminase N-terminal" evidence="6">
    <location>
        <begin position="12"/>
        <end position="51"/>
    </location>
</feature>
<dbReference type="EMBL" id="JAUSVK010000001">
    <property type="protein sequence ID" value="MDQ0395355.1"/>
    <property type="molecule type" value="Genomic_DNA"/>
</dbReference>
<evidence type="ECO:0000259" key="6">
    <source>
        <dbReference type="Pfam" id="PF22429"/>
    </source>
</evidence>
<dbReference type="Gene3D" id="2.30.40.10">
    <property type="entry name" value="Urease, subunit C, domain 1"/>
    <property type="match status" value="1"/>
</dbReference>
<evidence type="ECO:0000256" key="2">
    <source>
        <dbReference type="ARBA" id="ARBA00022723"/>
    </source>
</evidence>
<dbReference type="RefSeq" id="WP_307433971.1">
    <property type="nucleotide sequence ID" value="NZ_JAUSVK010000001.1"/>
</dbReference>
<keyword evidence="3 7" id="KW-0378">Hydrolase</keyword>
<dbReference type="InterPro" id="IPR055156">
    <property type="entry name" value="HutF-like_N"/>
</dbReference>
<dbReference type="Proteomes" id="UP001237448">
    <property type="component" value="Unassembled WGS sequence"/>
</dbReference>
<sequence>MPDSRRHIHGSHALLAAQALLPGGWAHNVRIEIDAAGTITSVTPDATTENAEIAAGPVIPALSNLHSHAFQRAMAGLAEVSGAGDDSFWTWREEMYRTVGELEPEDAEAIAAKLYVDMLKAGFGAVAEFHYLHHDRSGAAYADPAQMSKRILAAAGTAGIGLTLLPVFYAHAGFGGAAPHAGQRRFIHDVDGFERLMAALAPACDAAGATLGYAFHSLRAATPDEMDALTASLPGACPVHIHVAEQQKEVDDSLAWSGKRPMQWLFDHMPVGERWCLIHCTHADEDEIRRLAASGAVAGLCPVTEANLGDGIFPGVSFRAQGGRIGIGTDSHVSPSVVEELRWLEYGQRLRDERRNRLADGPHRSVGRDLYAAALAGGAQALGQPVGAIAPGHHASLVVLDGRDAFIDSARGDAILDRWLFALGDRTVRDVMVAGAWRIRDGRHPQDEAVDAAFRIVIRKLARK</sequence>
<accession>A0ABU0FMS4</accession>
<feature type="domain" description="Amidohydrolase-related" evidence="5">
    <location>
        <begin position="58"/>
        <end position="436"/>
    </location>
</feature>
<dbReference type="SUPFAM" id="SSF51556">
    <property type="entry name" value="Metallo-dependent hydrolases"/>
    <property type="match status" value="1"/>
</dbReference>